<dbReference type="SMART" id="SM00184">
    <property type="entry name" value="RING"/>
    <property type="match status" value="1"/>
</dbReference>
<keyword evidence="1 3" id="KW-0479">Metal-binding</keyword>
<sequence length="301" mass="34812">MCKMEVENSNNSPNIVGVKEWSMCRESIKDLLGPNFSTYFILNFYHKMPVPEFGLSALSAKQLFWHEIEEKVSARNSDHVLVHRWTGTTDADFWTELGCDMDTPVVLTLEAIEEDPKHIKIMFSCGSKHSAFIFKLCPIIEDAYLIFFVPYQKFRDGHLSLLSSLHFLEEYMCRMRSRTFVAEQNQCIICLKLTELVFQPCGHATYCKKCDRKSIKDPRCPICRLHVYDRYEYRLAPGSRCVVCPARFGCHRMDCMVLPCRCVVGCKQYTQLAVQPGRDPCPACNFEPVDQLVKVFVQQEQ</sequence>
<proteinExistence type="predicted"/>
<dbReference type="InterPro" id="IPR001841">
    <property type="entry name" value="Znf_RING"/>
</dbReference>
<dbReference type="AlphaFoldDB" id="A0ABD2KZ24"/>
<protein>
    <recommendedName>
        <fullName evidence="4">RING-type domain-containing protein</fullName>
    </recommendedName>
</protein>
<dbReference type="Pfam" id="PF13920">
    <property type="entry name" value="zf-C3HC4_3"/>
    <property type="match status" value="1"/>
</dbReference>
<keyword evidence="1 3" id="KW-0863">Zinc-finger</keyword>
<dbReference type="InterPro" id="IPR013083">
    <property type="entry name" value="Znf_RING/FYVE/PHD"/>
</dbReference>
<evidence type="ECO:0000313" key="6">
    <source>
        <dbReference type="Proteomes" id="UP001620626"/>
    </source>
</evidence>
<comment type="caution">
    <text evidence="5">The sequence shown here is derived from an EMBL/GenBank/DDBJ whole genome shotgun (WGS) entry which is preliminary data.</text>
</comment>
<dbReference type="GO" id="GO:0008270">
    <property type="term" value="F:zinc ion binding"/>
    <property type="evidence" value="ECO:0007669"/>
    <property type="project" value="UniProtKB-KW"/>
</dbReference>
<reference evidence="5 6" key="1">
    <citation type="submission" date="2024-10" db="EMBL/GenBank/DDBJ databases">
        <authorList>
            <person name="Kim D."/>
        </authorList>
    </citation>
    <scope>NUCLEOTIDE SEQUENCE [LARGE SCALE GENOMIC DNA]</scope>
    <source>
        <strain evidence="5">BH-2024</strain>
    </source>
</reference>
<feature type="domain" description="RING-type" evidence="4">
    <location>
        <begin position="187"/>
        <end position="224"/>
    </location>
</feature>
<evidence type="ECO:0000256" key="2">
    <source>
        <dbReference type="ARBA" id="ARBA00022833"/>
    </source>
</evidence>
<name>A0ABD2KZ24_9BILA</name>
<accession>A0ABD2KZ24</accession>
<evidence type="ECO:0000256" key="1">
    <source>
        <dbReference type="ARBA" id="ARBA00022771"/>
    </source>
</evidence>
<keyword evidence="6" id="KW-1185">Reference proteome</keyword>
<evidence type="ECO:0000259" key="4">
    <source>
        <dbReference type="PROSITE" id="PS50089"/>
    </source>
</evidence>
<dbReference type="EMBL" id="JBICBT010000593">
    <property type="protein sequence ID" value="KAL3108212.1"/>
    <property type="molecule type" value="Genomic_DNA"/>
</dbReference>
<evidence type="ECO:0000256" key="3">
    <source>
        <dbReference type="PROSITE-ProRule" id="PRU00175"/>
    </source>
</evidence>
<dbReference type="PROSITE" id="PS50089">
    <property type="entry name" value="ZF_RING_2"/>
    <property type="match status" value="1"/>
</dbReference>
<dbReference type="Gene3D" id="3.30.40.10">
    <property type="entry name" value="Zinc/RING finger domain, C3HC4 (zinc finger)"/>
    <property type="match status" value="1"/>
</dbReference>
<dbReference type="Proteomes" id="UP001620626">
    <property type="component" value="Unassembled WGS sequence"/>
</dbReference>
<evidence type="ECO:0000313" key="5">
    <source>
        <dbReference type="EMBL" id="KAL3108212.1"/>
    </source>
</evidence>
<keyword evidence="2" id="KW-0862">Zinc</keyword>
<dbReference type="SUPFAM" id="SSF57850">
    <property type="entry name" value="RING/U-box"/>
    <property type="match status" value="1"/>
</dbReference>
<gene>
    <name evidence="5" type="ORF">niasHT_018620</name>
</gene>
<organism evidence="5 6">
    <name type="scientific">Heterodera trifolii</name>
    <dbReference type="NCBI Taxonomy" id="157864"/>
    <lineage>
        <taxon>Eukaryota</taxon>
        <taxon>Metazoa</taxon>
        <taxon>Ecdysozoa</taxon>
        <taxon>Nematoda</taxon>
        <taxon>Chromadorea</taxon>
        <taxon>Rhabditida</taxon>
        <taxon>Tylenchina</taxon>
        <taxon>Tylenchomorpha</taxon>
        <taxon>Tylenchoidea</taxon>
        <taxon>Heteroderidae</taxon>
        <taxon>Heteroderinae</taxon>
        <taxon>Heterodera</taxon>
    </lineage>
</organism>